<keyword evidence="2" id="KW-0238">DNA-binding</keyword>
<evidence type="ECO:0000313" key="5">
    <source>
        <dbReference type="EMBL" id="KAJ8953474.1"/>
    </source>
</evidence>
<dbReference type="GO" id="GO:0003677">
    <property type="term" value="F:DNA binding"/>
    <property type="evidence" value="ECO:0007669"/>
    <property type="project" value="UniProtKB-KW"/>
</dbReference>
<reference evidence="5" key="1">
    <citation type="journal article" date="2023" name="Insect Mol. Biol.">
        <title>Genome sequencing provides insights into the evolution of gene families encoding plant cell wall-degrading enzymes in longhorned beetles.</title>
        <authorList>
            <person name="Shin N.R."/>
            <person name="Okamura Y."/>
            <person name="Kirsch R."/>
            <person name="Pauchet Y."/>
        </authorList>
    </citation>
    <scope>NUCLEOTIDE SEQUENCE</scope>
    <source>
        <strain evidence="5">AMC_N1</strain>
    </source>
</reference>
<keyword evidence="6" id="KW-1185">Reference proteome</keyword>
<name>A0AAV8YNG6_9CUCU</name>
<dbReference type="Pfam" id="PF03184">
    <property type="entry name" value="DDE_1"/>
    <property type="match status" value="1"/>
</dbReference>
<dbReference type="InterPro" id="IPR009057">
    <property type="entry name" value="Homeodomain-like_sf"/>
</dbReference>
<dbReference type="AlphaFoldDB" id="A0AAV8YNG6"/>
<dbReference type="PANTHER" id="PTHR19303:SF74">
    <property type="entry name" value="POGO TRANSPOSABLE ELEMENT WITH KRAB DOMAIN"/>
    <property type="match status" value="1"/>
</dbReference>
<gene>
    <name evidence="5" type="ORF">NQ318_023595</name>
</gene>
<protein>
    <recommendedName>
        <fullName evidence="4">HTH CENPB-type domain-containing protein</fullName>
    </recommendedName>
</protein>
<evidence type="ECO:0000256" key="3">
    <source>
        <dbReference type="SAM" id="MobiDB-lite"/>
    </source>
</evidence>
<dbReference type="PANTHER" id="PTHR19303">
    <property type="entry name" value="TRANSPOSON"/>
    <property type="match status" value="1"/>
</dbReference>
<dbReference type="EMBL" id="JAPWTK010000056">
    <property type="protein sequence ID" value="KAJ8953474.1"/>
    <property type="molecule type" value="Genomic_DNA"/>
</dbReference>
<proteinExistence type="predicted"/>
<dbReference type="InterPro" id="IPR004875">
    <property type="entry name" value="DDE_SF_endonuclease_dom"/>
</dbReference>
<feature type="region of interest" description="Disordered" evidence="3">
    <location>
        <begin position="439"/>
        <end position="458"/>
    </location>
</feature>
<dbReference type="InterPro" id="IPR050863">
    <property type="entry name" value="CenT-Element_Derived"/>
</dbReference>
<dbReference type="GO" id="GO:0005634">
    <property type="term" value="C:nucleus"/>
    <property type="evidence" value="ECO:0007669"/>
    <property type="project" value="UniProtKB-SubCell"/>
</dbReference>
<feature type="region of interest" description="Disordered" evidence="3">
    <location>
        <begin position="494"/>
        <end position="514"/>
    </location>
</feature>
<sequence length="580" mass="66190">MVADLFLLYGKRMGKICRGIRANWDSEMMSEALEMLRNGKSQRYVEKHCGIPRTTLRNHIKSGNEKRILGRKPLLSEEQERELESRIIKMSRVGLPLTPRTVRRSVFRFCQESNIPHRFNNEKALAGFTWYKSFLKRHPNITKRKPQMMNVARAQKLNPAIVQDHFSKLGTVLSDLKLKNSPQYIYNLDEKGCRLTLHHAHKVLAERGERRVHLLANEHAENVTVVACINALGQAVPPMIIFKGIRKKDTYSDNLPPGSIVEMSAKGSMTRELFIRWLQHFANFKPVGRVLLVIDGASCHLDVSIVQEAEKWDVSLYCLPSNTTHELQPLDKAVFRSFEHYWDTELLNYWETTNVPCRTLKKERFGVVFAKVWQQCMSISNIQNGFRSTGIYPFDPQVIPENAFGPSTLTHKQQPIESTNSDAEDNIPLINFKQKASQISSIKSDGPTPGCSTWTDKKITPTEPKIKQQPIEPTNSDDEDNIPLINFEQKASQISSIKSDGPTPGCSTWTDKKTAPTEPKIEILSVITVKAKDISYSGFQMVDRLNNPQKRTPKKKTFTDILKTPEFDVSKRSKAPRKKH</sequence>
<dbReference type="SUPFAM" id="SSF46689">
    <property type="entry name" value="Homeodomain-like"/>
    <property type="match status" value="1"/>
</dbReference>
<comment type="caution">
    <text evidence="5">The sequence shown here is derived from an EMBL/GenBank/DDBJ whole genome shotgun (WGS) entry which is preliminary data.</text>
</comment>
<evidence type="ECO:0000313" key="6">
    <source>
        <dbReference type="Proteomes" id="UP001162162"/>
    </source>
</evidence>
<dbReference type="InterPro" id="IPR036397">
    <property type="entry name" value="RNaseH_sf"/>
</dbReference>
<evidence type="ECO:0000256" key="2">
    <source>
        <dbReference type="ARBA" id="ARBA00023125"/>
    </source>
</evidence>
<feature type="domain" description="HTH CENPB-type" evidence="4">
    <location>
        <begin position="67"/>
        <end position="144"/>
    </location>
</feature>
<accession>A0AAV8YNG6</accession>
<dbReference type="Proteomes" id="UP001162162">
    <property type="component" value="Unassembled WGS sequence"/>
</dbReference>
<dbReference type="InterPro" id="IPR006600">
    <property type="entry name" value="HTH_CenpB_DNA-bd_dom"/>
</dbReference>
<organism evidence="5 6">
    <name type="scientific">Aromia moschata</name>
    <dbReference type="NCBI Taxonomy" id="1265417"/>
    <lineage>
        <taxon>Eukaryota</taxon>
        <taxon>Metazoa</taxon>
        <taxon>Ecdysozoa</taxon>
        <taxon>Arthropoda</taxon>
        <taxon>Hexapoda</taxon>
        <taxon>Insecta</taxon>
        <taxon>Pterygota</taxon>
        <taxon>Neoptera</taxon>
        <taxon>Endopterygota</taxon>
        <taxon>Coleoptera</taxon>
        <taxon>Polyphaga</taxon>
        <taxon>Cucujiformia</taxon>
        <taxon>Chrysomeloidea</taxon>
        <taxon>Cerambycidae</taxon>
        <taxon>Cerambycinae</taxon>
        <taxon>Callichromatini</taxon>
        <taxon>Aromia</taxon>
    </lineage>
</organism>
<comment type="subcellular location">
    <subcellularLocation>
        <location evidence="1">Nucleus</location>
    </subcellularLocation>
</comment>
<feature type="region of interest" description="Disordered" evidence="3">
    <location>
        <begin position="545"/>
        <end position="580"/>
    </location>
</feature>
<dbReference type="PROSITE" id="PS51253">
    <property type="entry name" value="HTH_CENPB"/>
    <property type="match status" value="1"/>
</dbReference>
<evidence type="ECO:0000256" key="1">
    <source>
        <dbReference type="ARBA" id="ARBA00004123"/>
    </source>
</evidence>
<evidence type="ECO:0000259" key="4">
    <source>
        <dbReference type="PROSITE" id="PS51253"/>
    </source>
</evidence>
<dbReference type="Gene3D" id="1.10.10.60">
    <property type="entry name" value="Homeodomain-like"/>
    <property type="match status" value="1"/>
</dbReference>
<dbReference type="Gene3D" id="3.30.420.10">
    <property type="entry name" value="Ribonuclease H-like superfamily/Ribonuclease H"/>
    <property type="match status" value="1"/>
</dbReference>